<keyword evidence="1" id="KW-0443">Lipid metabolism</keyword>
<name>A0AAJ0I292_9PEZI</name>
<comment type="similarity">
    <text evidence="1">Belongs to the ERG4/ERG24 family.</text>
</comment>
<evidence type="ECO:0000313" key="3">
    <source>
        <dbReference type="EMBL" id="KAK3487973.1"/>
    </source>
</evidence>
<keyword evidence="1" id="KW-0472">Membrane</keyword>
<dbReference type="GO" id="GO:0050613">
    <property type="term" value="F:Delta14-sterol reductase activity"/>
    <property type="evidence" value="ECO:0007669"/>
    <property type="project" value="TreeGrafter"/>
</dbReference>
<keyword evidence="1" id="KW-0756">Sterol biosynthesis</keyword>
<sequence>MVVRGTQTNISFSCLFIEVNLDPRPNQTAYTPPSHNTNEKQTLIYSQATTMSSAEAFPPSMGRGSEHANDRNKTANGKIDSKPNDKHHAEPNSQHAASESHGKSHTSEPNSSSKSSTSGGKTAPSSSSSLGSRNPQDLIQRGVYKSNLLGTATFIGLRALDPLLQYKLLAGDWGTRLLSKLNISSIPLYDYVLETTTAEGTKASIIRHLPLPRLLLLLMSAGSSLKQIYWLLSLSREELTPAAAVEVSLFNTVVNTMGSLLLLSTSTSAALSTPRITIPFTFDSATGTYMSLPLPIALGTVMYVTGMAIETLTERTRKKFKDDEANEGKICREGLWNKARHINYGGYTLWRAGYAMAAGGWIPALGVAAFHIWHFVSRSTVYMSEYMQSRYGEQWERYKKEVPYSLFPGLY</sequence>
<keyword evidence="1" id="KW-1207">Sterol metabolism</keyword>
<dbReference type="AlphaFoldDB" id="A0AAJ0I292"/>
<dbReference type="PANTHER" id="PTHR21257:SF52">
    <property type="entry name" value="DELTA(14)-STEROL REDUCTASE TM7SF2"/>
    <property type="match status" value="1"/>
</dbReference>
<evidence type="ECO:0000256" key="1">
    <source>
        <dbReference type="RuleBase" id="RU369120"/>
    </source>
</evidence>
<keyword evidence="1" id="KW-1133">Transmembrane helix</keyword>
<keyword evidence="1" id="KW-0560">Oxidoreductase</keyword>
<dbReference type="EMBL" id="JAULSX010000007">
    <property type="protein sequence ID" value="KAK3487973.1"/>
    <property type="molecule type" value="Genomic_DNA"/>
</dbReference>
<protein>
    <recommendedName>
        <fullName evidence="1">Delta(14)-sterol reductase</fullName>
    </recommendedName>
    <alternativeName>
        <fullName evidence="1">C-14 sterol reductase</fullName>
    </alternativeName>
    <alternativeName>
        <fullName evidence="1">Sterol C14-reductase</fullName>
    </alternativeName>
</protein>
<dbReference type="GeneID" id="87878604"/>
<keyword evidence="1" id="KW-0753">Steroid metabolism</keyword>
<feature type="transmembrane region" description="Helical" evidence="1">
    <location>
        <begin position="292"/>
        <end position="309"/>
    </location>
</feature>
<dbReference type="InterPro" id="IPR010721">
    <property type="entry name" value="UstE-like"/>
</dbReference>
<feature type="transmembrane region" description="Helical" evidence="1">
    <location>
        <begin position="354"/>
        <end position="376"/>
    </location>
</feature>
<feature type="compositionally biased region" description="Low complexity" evidence="2">
    <location>
        <begin position="107"/>
        <end position="132"/>
    </location>
</feature>
<reference evidence="3 4" key="1">
    <citation type="journal article" date="2023" name="Mol. Phylogenet. Evol.">
        <title>Genome-scale phylogeny and comparative genomics of the fungal order Sordariales.</title>
        <authorList>
            <person name="Hensen N."/>
            <person name="Bonometti L."/>
            <person name="Westerberg I."/>
            <person name="Brannstrom I.O."/>
            <person name="Guillou S."/>
            <person name="Cros-Aarteil S."/>
            <person name="Calhoun S."/>
            <person name="Haridas S."/>
            <person name="Kuo A."/>
            <person name="Mondo S."/>
            <person name="Pangilinan J."/>
            <person name="Riley R."/>
            <person name="LaButti K."/>
            <person name="Andreopoulos B."/>
            <person name="Lipzen A."/>
            <person name="Chen C."/>
            <person name="Yan M."/>
            <person name="Daum C."/>
            <person name="Ng V."/>
            <person name="Clum A."/>
            <person name="Steindorff A."/>
            <person name="Ohm R.A."/>
            <person name="Martin F."/>
            <person name="Silar P."/>
            <person name="Natvig D.O."/>
            <person name="Lalanne C."/>
            <person name="Gautier V."/>
            <person name="Ament-Velasquez S.L."/>
            <person name="Kruys A."/>
            <person name="Hutchinson M.I."/>
            <person name="Powell A.J."/>
            <person name="Barry K."/>
            <person name="Miller A.N."/>
            <person name="Grigoriev I.V."/>
            <person name="Debuchy R."/>
            <person name="Gladieux P."/>
            <person name="Hiltunen Thoren M."/>
            <person name="Johannesson H."/>
        </authorList>
    </citation>
    <scope>NUCLEOTIDE SEQUENCE [LARGE SCALE GENOMIC DNA]</scope>
    <source>
        <strain evidence="3 4">FGSC 10403</strain>
    </source>
</reference>
<evidence type="ECO:0000256" key="2">
    <source>
        <dbReference type="SAM" id="MobiDB-lite"/>
    </source>
</evidence>
<keyword evidence="4" id="KW-1185">Reference proteome</keyword>
<feature type="region of interest" description="Disordered" evidence="2">
    <location>
        <begin position="54"/>
        <end position="136"/>
    </location>
</feature>
<keyword evidence="1" id="KW-0752">Steroid biosynthesis</keyword>
<dbReference type="GO" id="GO:0005789">
    <property type="term" value="C:endoplasmic reticulum membrane"/>
    <property type="evidence" value="ECO:0007669"/>
    <property type="project" value="TreeGrafter"/>
</dbReference>
<dbReference type="PANTHER" id="PTHR21257">
    <property type="entry name" value="DELTA(14)-STEROL REDUCTASE"/>
    <property type="match status" value="1"/>
</dbReference>
<dbReference type="Proteomes" id="UP001285908">
    <property type="component" value="Unassembled WGS sequence"/>
</dbReference>
<organism evidence="3 4">
    <name type="scientific">Neurospora hispaniola</name>
    <dbReference type="NCBI Taxonomy" id="588809"/>
    <lineage>
        <taxon>Eukaryota</taxon>
        <taxon>Fungi</taxon>
        <taxon>Dikarya</taxon>
        <taxon>Ascomycota</taxon>
        <taxon>Pezizomycotina</taxon>
        <taxon>Sordariomycetes</taxon>
        <taxon>Sordariomycetidae</taxon>
        <taxon>Sordariales</taxon>
        <taxon>Sordariaceae</taxon>
        <taxon>Neurospora</taxon>
    </lineage>
</organism>
<keyword evidence="1" id="KW-0444">Lipid biosynthesis</keyword>
<keyword evidence="1" id="KW-0812">Transmembrane</keyword>
<feature type="compositionally biased region" description="Basic and acidic residues" evidence="2">
    <location>
        <begin position="64"/>
        <end position="90"/>
    </location>
</feature>
<evidence type="ECO:0000313" key="4">
    <source>
        <dbReference type="Proteomes" id="UP001285908"/>
    </source>
</evidence>
<proteinExistence type="inferred from homology"/>
<dbReference type="Gene3D" id="1.20.120.1630">
    <property type="match status" value="1"/>
</dbReference>
<dbReference type="RefSeq" id="XP_062690100.1">
    <property type="nucleotide sequence ID" value="XM_062840982.1"/>
</dbReference>
<gene>
    <name evidence="3" type="ORF">B0T23DRAFT_446936</name>
</gene>
<comment type="caution">
    <text evidence="3">The sequence shown here is derived from an EMBL/GenBank/DDBJ whole genome shotgun (WGS) entry which is preliminary data.</text>
</comment>
<accession>A0AAJ0I292</accession>
<dbReference type="GO" id="GO:0006696">
    <property type="term" value="P:ergosterol biosynthetic process"/>
    <property type="evidence" value="ECO:0007669"/>
    <property type="project" value="TreeGrafter"/>
</dbReference>
<comment type="caution">
    <text evidence="1">Lacks conserved residue(s) required for the propagation of feature annotation.</text>
</comment>
<dbReference type="Pfam" id="PF06966">
    <property type="entry name" value="DUF1295"/>
    <property type="match status" value="1"/>
</dbReference>